<sequence length="130" mass="14623">MSVELNHTIVHARDKAASAAFLAGILDLPVEDQWGPFLPIVLSNGITLDYVDDPAAEIQPQHYAFLMSDAEFDAAFARVREADITYWADPHHHKPGEINHEYGGRGVFFEDPTGHNMELMTVPYSRTYPR</sequence>
<dbReference type="EMBL" id="BAAARW010000027">
    <property type="protein sequence ID" value="GAA2443834.1"/>
    <property type="molecule type" value="Genomic_DNA"/>
</dbReference>
<dbReference type="Proteomes" id="UP001501231">
    <property type="component" value="Unassembled WGS sequence"/>
</dbReference>
<feature type="domain" description="VOC" evidence="1">
    <location>
        <begin position="4"/>
        <end position="122"/>
    </location>
</feature>
<evidence type="ECO:0000259" key="1">
    <source>
        <dbReference type="PROSITE" id="PS51819"/>
    </source>
</evidence>
<dbReference type="PROSITE" id="PS51819">
    <property type="entry name" value="VOC"/>
    <property type="match status" value="1"/>
</dbReference>
<dbReference type="InterPro" id="IPR037523">
    <property type="entry name" value="VOC_core"/>
</dbReference>
<dbReference type="SUPFAM" id="SSF54593">
    <property type="entry name" value="Glyoxalase/Bleomycin resistance protein/Dihydroxybiphenyl dioxygenase"/>
    <property type="match status" value="1"/>
</dbReference>
<evidence type="ECO:0000313" key="2">
    <source>
        <dbReference type="EMBL" id="GAA2443834.1"/>
    </source>
</evidence>
<dbReference type="Pfam" id="PF00903">
    <property type="entry name" value="Glyoxalase"/>
    <property type="match status" value="1"/>
</dbReference>
<reference evidence="2 3" key="1">
    <citation type="journal article" date="2019" name="Int. J. Syst. Evol. Microbiol.">
        <title>The Global Catalogue of Microorganisms (GCM) 10K type strain sequencing project: providing services to taxonomists for standard genome sequencing and annotation.</title>
        <authorList>
            <consortium name="The Broad Institute Genomics Platform"/>
            <consortium name="The Broad Institute Genome Sequencing Center for Infectious Disease"/>
            <person name="Wu L."/>
            <person name="Ma J."/>
        </authorList>
    </citation>
    <scope>NUCLEOTIDE SEQUENCE [LARGE SCALE GENOMIC DNA]</scope>
    <source>
        <strain evidence="2 3">JCM 3325</strain>
    </source>
</reference>
<organism evidence="2 3">
    <name type="scientific">Actinomadura vinacea</name>
    <dbReference type="NCBI Taxonomy" id="115336"/>
    <lineage>
        <taxon>Bacteria</taxon>
        <taxon>Bacillati</taxon>
        <taxon>Actinomycetota</taxon>
        <taxon>Actinomycetes</taxon>
        <taxon>Streptosporangiales</taxon>
        <taxon>Thermomonosporaceae</taxon>
        <taxon>Actinomadura</taxon>
    </lineage>
</organism>
<evidence type="ECO:0000313" key="3">
    <source>
        <dbReference type="Proteomes" id="UP001501231"/>
    </source>
</evidence>
<dbReference type="InterPro" id="IPR029068">
    <property type="entry name" value="Glyas_Bleomycin-R_OHBP_Dase"/>
</dbReference>
<dbReference type="InterPro" id="IPR004360">
    <property type="entry name" value="Glyas_Fos-R_dOase_dom"/>
</dbReference>
<keyword evidence="3" id="KW-1185">Reference proteome</keyword>
<dbReference type="RefSeq" id="WP_344594946.1">
    <property type="nucleotide sequence ID" value="NZ_BAAARW010000027.1"/>
</dbReference>
<name>A0ABN3JY85_9ACTN</name>
<comment type="caution">
    <text evidence="2">The sequence shown here is derived from an EMBL/GenBank/DDBJ whole genome shotgun (WGS) entry which is preliminary data.</text>
</comment>
<protein>
    <submittedName>
        <fullName evidence="2">VOC family protein</fullName>
    </submittedName>
</protein>
<accession>A0ABN3JY85</accession>
<dbReference type="CDD" id="cd08351">
    <property type="entry name" value="ChaP_like"/>
    <property type="match status" value="1"/>
</dbReference>
<dbReference type="Gene3D" id="3.10.180.10">
    <property type="entry name" value="2,3-Dihydroxybiphenyl 1,2-Dioxygenase, domain 1"/>
    <property type="match status" value="1"/>
</dbReference>
<gene>
    <name evidence="2" type="ORF">GCM10010191_70590</name>
</gene>
<proteinExistence type="predicted"/>